<protein>
    <submittedName>
        <fullName evidence="1">Uncharacterized protein</fullName>
    </submittedName>
</protein>
<dbReference type="PANTHER" id="PTHR22901:SF0">
    <property type="entry name" value="SIALATE O-ACETYLESTERASE"/>
    <property type="match status" value="1"/>
</dbReference>
<proteinExistence type="predicted"/>
<reference evidence="1 2" key="1">
    <citation type="submission" date="2023-09" db="EMBL/GenBank/DDBJ databases">
        <title>Thalassobella suaedae gen. nov., sp. nov., a marine bacterium of the family Flavobacteriaceae isolated from a halophyte Suaeda japonica.</title>
        <authorList>
            <person name="Lee S.Y."/>
            <person name="Hwang C.Y."/>
        </authorList>
    </citation>
    <scope>NUCLEOTIDE SEQUENCE [LARGE SCALE GENOMIC DNA]</scope>
    <source>
        <strain evidence="1 2">HL-DH14</strain>
    </source>
</reference>
<dbReference type="PANTHER" id="PTHR22901">
    <property type="entry name" value="SIALATE O-ACETYLESTERASE"/>
    <property type="match status" value="1"/>
</dbReference>
<accession>A0ABY9XUP6</accession>
<organism evidence="1 2">
    <name type="scientific">Thalassobellus suaedae</name>
    <dbReference type="NCBI Taxonomy" id="3074124"/>
    <lineage>
        <taxon>Bacteria</taxon>
        <taxon>Pseudomonadati</taxon>
        <taxon>Bacteroidota</taxon>
        <taxon>Flavobacteriia</taxon>
        <taxon>Flavobacteriales</taxon>
        <taxon>Flavobacteriaceae</taxon>
        <taxon>Thalassobellus</taxon>
    </lineage>
</organism>
<evidence type="ECO:0000313" key="1">
    <source>
        <dbReference type="EMBL" id="WNH09672.1"/>
    </source>
</evidence>
<sequence>MENAVEISFTHVNDGLKFEGTELKGFTISNGENNFIPAKAYIKKKKIIVYNDSIKNPVAVRYGWANTPNGNLYNSNGLPASPFRTDIVYNTYWNEIIKE</sequence>
<dbReference type="Proteomes" id="UP001302806">
    <property type="component" value="Chromosome"/>
</dbReference>
<dbReference type="InterPro" id="IPR039329">
    <property type="entry name" value="SIAE"/>
</dbReference>
<gene>
    <name evidence="1" type="ORF">RHP51_02810</name>
</gene>
<dbReference type="RefSeq" id="WP_415866090.1">
    <property type="nucleotide sequence ID" value="NZ_CP134537.1"/>
</dbReference>
<name>A0ABY9XUP6_9FLAO</name>
<dbReference type="EMBL" id="CP134537">
    <property type="protein sequence ID" value="WNH09672.1"/>
    <property type="molecule type" value="Genomic_DNA"/>
</dbReference>
<evidence type="ECO:0000313" key="2">
    <source>
        <dbReference type="Proteomes" id="UP001302806"/>
    </source>
</evidence>